<dbReference type="GO" id="GO:0016788">
    <property type="term" value="F:hydrolase activity, acting on ester bonds"/>
    <property type="evidence" value="ECO:0007669"/>
    <property type="project" value="UniProtKB-ARBA"/>
</dbReference>
<dbReference type="InterPro" id="IPR036514">
    <property type="entry name" value="SGNH_hydro_sf"/>
</dbReference>
<evidence type="ECO:0000313" key="3">
    <source>
        <dbReference type="Proteomes" id="UP000053586"/>
    </source>
</evidence>
<keyword evidence="3" id="KW-1185">Reference proteome</keyword>
<dbReference type="Pfam" id="PF13472">
    <property type="entry name" value="Lipase_GDSL_2"/>
    <property type="match status" value="1"/>
</dbReference>
<reference evidence="2 3" key="2">
    <citation type="journal article" date="2017" name="Antonie Van Leeuwenhoek">
        <title>Rhizobium rhizosphaerae sp. nov., a novel species isolated from rice rhizosphere.</title>
        <authorList>
            <person name="Zhao J.J."/>
            <person name="Zhang J."/>
            <person name="Zhang R.J."/>
            <person name="Zhang C.W."/>
            <person name="Yin H.Q."/>
            <person name="Zhang X.X."/>
        </authorList>
    </citation>
    <scope>NUCLEOTIDE SEQUENCE [LARGE SCALE GENOMIC DNA]</scope>
    <source>
        <strain evidence="2 3">ACAM 611</strain>
    </source>
</reference>
<dbReference type="eggNOG" id="COG2755">
    <property type="taxonomic scope" value="Bacteria"/>
</dbReference>
<dbReference type="CDD" id="cd01836">
    <property type="entry name" value="FeeA_FeeB_like"/>
    <property type="match status" value="1"/>
</dbReference>
<gene>
    <name evidence="2" type="ORF">GPUN_2028</name>
</gene>
<evidence type="ECO:0000313" key="2">
    <source>
        <dbReference type="EMBL" id="GAB56143.1"/>
    </source>
</evidence>
<dbReference type="SUPFAM" id="SSF52266">
    <property type="entry name" value="SGNH hydrolase"/>
    <property type="match status" value="1"/>
</dbReference>
<dbReference type="Proteomes" id="UP000053586">
    <property type="component" value="Unassembled WGS sequence"/>
</dbReference>
<accession>H5TCW6</accession>
<sequence length="236" mass="26109">MLYKVFALLVFPILLIQAKQVRKRALRLPEAIGERKGTVYRKDCPCLSILIVGDSAAAGVGVTHQKDALLGQLIANLKTQRSVSWQLVAKTGAQTQDMIDMIASAHCNQRIDVVITGLGVNDATSLQRSTHWINEQHKLHEYCFETLGAKHIIVSGMPPMHAFALLPQPLRWVMGCRAKQLDALQKSKLAKQGRTSYEASSPNLQNSAMAEDGFHPGIDIYKEWASALSQRILTLK</sequence>
<reference evidence="2 3" key="1">
    <citation type="journal article" date="2012" name="J. Bacteriol.">
        <title>Genome sequence of proteorhodopsin-containing sea ice bacterium Glaciecola punicea ACAM 611T.</title>
        <authorList>
            <person name="Qin Q.-L."/>
            <person name="Xie B.-B."/>
            <person name="Shu Y.-L."/>
            <person name="Rong J.-C."/>
            <person name="Zhao D.-L."/>
            <person name="Zhang X.-Y."/>
            <person name="Chen X.-L."/>
            <person name="Zhou B.-C."/>
            <person name="Zhanga Y.-Z."/>
        </authorList>
    </citation>
    <scope>NUCLEOTIDE SEQUENCE [LARGE SCALE GENOMIC DNA]</scope>
    <source>
        <strain evidence="2 3">ACAM 611</strain>
    </source>
</reference>
<protein>
    <recommendedName>
        <fullName evidence="1">SGNH hydrolase-type esterase domain-containing protein</fullName>
    </recommendedName>
</protein>
<proteinExistence type="predicted"/>
<name>H5TCW6_9ALTE</name>
<dbReference type="AlphaFoldDB" id="H5TCW6"/>
<comment type="caution">
    <text evidence="2">The sequence shown here is derived from an EMBL/GenBank/DDBJ whole genome shotgun (WGS) entry which is preliminary data.</text>
</comment>
<dbReference type="RefSeq" id="WP_006005989.1">
    <property type="nucleotide sequence ID" value="NZ_BAET01000022.1"/>
</dbReference>
<dbReference type="InterPro" id="IPR013830">
    <property type="entry name" value="SGNH_hydro"/>
</dbReference>
<dbReference type="STRING" id="56804.BAE46_11605"/>
<dbReference type="Gene3D" id="3.40.50.1110">
    <property type="entry name" value="SGNH hydrolase"/>
    <property type="match status" value="1"/>
</dbReference>
<evidence type="ECO:0000259" key="1">
    <source>
        <dbReference type="Pfam" id="PF13472"/>
    </source>
</evidence>
<dbReference type="OrthoDB" id="9804395at2"/>
<feature type="domain" description="SGNH hydrolase-type esterase" evidence="1">
    <location>
        <begin position="52"/>
        <end position="217"/>
    </location>
</feature>
<dbReference type="EMBL" id="BAET01000022">
    <property type="protein sequence ID" value="GAB56143.1"/>
    <property type="molecule type" value="Genomic_DNA"/>
</dbReference>
<organism evidence="2 3">
    <name type="scientific">Glaciecola punicea ACAM 611</name>
    <dbReference type="NCBI Taxonomy" id="1121923"/>
    <lineage>
        <taxon>Bacteria</taxon>
        <taxon>Pseudomonadati</taxon>
        <taxon>Pseudomonadota</taxon>
        <taxon>Gammaproteobacteria</taxon>
        <taxon>Alteromonadales</taxon>
        <taxon>Alteromonadaceae</taxon>
        <taxon>Glaciecola</taxon>
    </lineage>
</organism>